<dbReference type="EMBL" id="CM018047">
    <property type="protein sequence ID" value="KAA8523919.1"/>
    <property type="molecule type" value="Genomic_DNA"/>
</dbReference>
<evidence type="ECO:0000313" key="3">
    <source>
        <dbReference type="EMBL" id="KAA8523919.1"/>
    </source>
</evidence>
<reference evidence="3 4" key="1">
    <citation type="submission" date="2019-09" db="EMBL/GenBank/DDBJ databases">
        <title>A chromosome-level genome assembly of the Chinese tupelo Nyssa sinensis.</title>
        <authorList>
            <person name="Yang X."/>
            <person name="Kang M."/>
            <person name="Yang Y."/>
            <person name="Xiong H."/>
            <person name="Wang M."/>
            <person name="Zhang Z."/>
            <person name="Wang Z."/>
            <person name="Wu H."/>
            <person name="Ma T."/>
            <person name="Liu J."/>
            <person name="Xi Z."/>
        </authorList>
    </citation>
    <scope>NUCLEOTIDE SEQUENCE [LARGE SCALE GENOMIC DNA]</scope>
    <source>
        <strain evidence="3">J267</strain>
        <tissue evidence="3">Leaf</tissue>
    </source>
</reference>
<evidence type="ECO:0000256" key="1">
    <source>
        <dbReference type="ARBA" id="ARBA00010199"/>
    </source>
</evidence>
<keyword evidence="2" id="KW-1133">Transmembrane helix</keyword>
<dbReference type="OrthoDB" id="2126698at2759"/>
<protein>
    <submittedName>
        <fullName evidence="3">Uncharacterized protein</fullName>
    </submittedName>
</protein>
<dbReference type="GO" id="GO:0042910">
    <property type="term" value="F:xenobiotic transmembrane transporter activity"/>
    <property type="evidence" value="ECO:0007669"/>
    <property type="project" value="InterPro"/>
</dbReference>
<gene>
    <name evidence="3" type="ORF">F0562_010342</name>
</gene>
<organism evidence="3 4">
    <name type="scientific">Nyssa sinensis</name>
    <dbReference type="NCBI Taxonomy" id="561372"/>
    <lineage>
        <taxon>Eukaryota</taxon>
        <taxon>Viridiplantae</taxon>
        <taxon>Streptophyta</taxon>
        <taxon>Embryophyta</taxon>
        <taxon>Tracheophyta</taxon>
        <taxon>Spermatophyta</taxon>
        <taxon>Magnoliopsida</taxon>
        <taxon>eudicotyledons</taxon>
        <taxon>Gunneridae</taxon>
        <taxon>Pentapetalae</taxon>
        <taxon>asterids</taxon>
        <taxon>Cornales</taxon>
        <taxon>Nyssaceae</taxon>
        <taxon>Nyssa</taxon>
    </lineage>
</organism>
<dbReference type="AlphaFoldDB" id="A0A5J5A0V0"/>
<proteinExistence type="inferred from homology"/>
<dbReference type="GO" id="GO:0016020">
    <property type="term" value="C:membrane"/>
    <property type="evidence" value="ECO:0007669"/>
    <property type="project" value="InterPro"/>
</dbReference>
<keyword evidence="2" id="KW-0812">Transmembrane</keyword>
<dbReference type="InterPro" id="IPR002528">
    <property type="entry name" value="MATE_fam"/>
</dbReference>
<dbReference type="Pfam" id="PF01554">
    <property type="entry name" value="MatE"/>
    <property type="match status" value="1"/>
</dbReference>
<dbReference type="Proteomes" id="UP000325577">
    <property type="component" value="Linkage Group LG4"/>
</dbReference>
<evidence type="ECO:0000313" key="4">
    <source>
        <dbReference type="Proteomes" id="UP000325577"/>
    </source>
</evidence>
<keyword evidence="2" id="KW-0472">Membrane</keyword>
<comment type="similarity">
    <text evidence="1">Belongs to the multi antimicrobial extrusion (MATE) (TC 2.A.66.1) family.</text>
</comment>
<feature type="transmembrane region" description="Helical" evidence="2">
    <location>
        <begin position="20"/>
        <end position="40"/>
    </location>
</feature>
<name>A0A5J5A0V0_9ASTE</name>
<feature type="transmembrane region" description="Helical" evidence="2">
    <location>
        <begin position="60"/>
        <end position="81"/>
    </location>
</feature>
<accession>A0A5J5A0V0</accession>
<evidence type="ECO:0000256" key="2">
    <source>
        <dbReference type="SAM" id="Phobius"/>
    </source>
</evidence>
<sequence length="105" mass="11447">MVSNELGAGNPHRAKHAMAVSLKLSILLVLMVVSALGFGHDIWAGFFSDSSIIIQEYASMTPLLVISILFDTFQSIFSGLVDGLNMRYLLPGLHSVFAYTALKME</sequence>
<dbReference type="GO" id="GO:0015297">
    <property type="term" value="F:antiporter activity"/>
    <property type="evidence" value="ECO:0007669"/>
    <property type="project" value="InterPro"/>
</dbReference>
<dbReference type="PANTHER" id="PTHR11206">
    <property type="entry name" value="MULTIDRUG RESISTANCE PROTEIN"/>
    <property type="match status" value="1"/>
</dbReference>
<keyword evidence="4" id="KW-1185">Reference proteome</keyword>